<keyword evidence="4" id="KW-1185">Reference proteome</keyword>
<evidence type="ECO:0000313" key="4">
    <source>
        <dbReference type="Proteomes" id="UP001366085"/>
    </source>
</evidence>
<dbReference type="InterPro" id="IPR000305">
    <property type="entry name" value="GIY-YIG_endonuc"/>
</dbReference>
<dbReference type="Gene3D" id="3.40.1440.10">
    <property type="entry name" value="GIY-YIG endonuclease"/>
    <property type="match status" value="1"/>
</dbReference>
<dbReference type="InterPro" id="IPR050190">
    <property type="entry name" value="UPF0213_domain"/>
</dbReference>
<organism evidence="3 4">
    <name type="scientific">Microbacterium istanbulense</name>
    <dbReference type="NCBI Taxonomy" id="3122049"/>
    <lineage>
        <taxon>Bacteria</taxon>
        <taxon>Bacillati</taxon>
        <taxon>Actinomycetota</taxon>
        <taxon>Actinomycetes</taxon>
        <taxon>Micrococcales</taxon>
        <taxon>Microbacteriaceae</taxon>
        <taxon>Microbacterium</taxon>
    </lineage>
</organism>
<gene>
    <name evidence="3" type="ORF">WDU93_13135</name>
</gene>
<dbReference type="Proteomes" id="UP001366085">
    <property type="component" value="Unassembled WGS sequence"/>
</dbReference>
<dbReference type="InterPro" id="IPR035901">
    <property type="entry name" value="GIY-YIG_endonuc_sf"/>
</dbReference>
<evidence type="ECO:0000313" key="3">
    <source>
        <dbReference type="EMBL" id="MEJ1092629.1"/>
    </source>
</evidence>
<protein>
    <submittedName>
        <fullName evidence="3">GIY-YIG nuclease family protein</fullName>
    </submittedName>
</protein>
<dbReference type="PANTHER" id="PTHR34477:SF1">
    <property type="entry name" value="UPF0213 PROTEIN YHBQ"/>
    <property type="match status" value="1"/>
</dbReference>
<evidence type="ECO:0000256" key="1">
    <source>
        <dbReference type="ARBA" id="ARBA00007435"/>
    </source>
</evidence>
<reference evidence="3 4" key="1">
    <citation type="submission" date="2024-02" db="EMBL/GenBank/DDBJ databases">
        <authorList>
            <person name="Saticioglu I.B."/>
        </authorList>
    </citation>
    <scope>NUCLEOTIDE SEQUENCE [LARGE SCALE GENOMIC DNA]</scope>
    <source>
        <strain evidence="3 4">Mu-43</strain>
    </source>
</reference>
<accession>A0ABU8LP40</accession>
<proteinExistence type="inferred from homology"/>
<comment type="similarity">
    <text evidence="1">Belongs to the UPF0213 family.</text>
</comment>
<dbReference type="RefSeq" id="WP_337321364.1">
    <property type="nucleotide sequence ID" value="NZ_JBBDGN010000014.1"/>
</dbReference>
<evidence type="ECO:0000259" key="2">
    <source>
        <dbReference type="PROSITE" id="PS50164"/>
    </source>
</evidence>
<dbReference type="CDD" id="cd10456">
    <property type="entry name" value="GIY-YIG_UPF0213"/>
    <property type="match status" value="1"/>
</dbReference>
<feature type="domain" description="GIY-YIG" evidence="2">
    <location>
        <begin position="1"/>
        <end position="75"/>
    </location>
</feature>
<comment type="caution">
    <text evidence="3">The sequence shown here is derived from an EMBL/GenBank/DDBJ whole genome shotgun (WGS) entry which is preliminary data.</text>
</comment>
<dbReference type="SUPFAM" id="SSF82771">
    <property type="entry name" value="GIY-YIG endonuclease"/>
    <property type="match status" value="1"/>
</dbReference>
<dbReference type="PANTHER" id="PTHR34477">
    <property type="entry name" value="UPF0213 PROTEIN YHBQ"/>
    <property type="match status" value="1"/>
</dbReference>
<dbReference type="PROSITE" id="PS50164">
    <property type="entry name" value="GIY_YIG"/>
    <property type="match status" value="1"/>
</dbReference>
<name>A0ABU8LP40_9MICO</name>
<dbReference type="Pfam" id="PF01541">
    <property type="entry name" value="GIY-YIG"/>
    <property type="match status" value="1"/>
</dbReference>
<sequence>MPFVYILTCSDGSYYTGSTIDLVYRLAQHSHGEGGDYTRRRLPVELVWYSEFARIDDAFGWERRIHGWSRAKKQLLIDGNYEGLRGWSVRQRQSKKSEP</sequence>
<dbReference type="EMBL" id="JBBDGN010000014">
    <property type="protein sequence ID" value="MEJ1092629.1"/>
    <property type="molecule type" value="Genomic_DNA"/>
</dbReference>